<feature type="region of interest" description="Disordered" evidence="1">
    <location>
        <begin position="92"/>
        <end position="126"/>
    </location>
</feature>
<evidence type="ECO:0000313" key="2">
    <source>
        <dbReference type="EMBL" id="KIM29364.1"/>
    </source>
</evidence>
<proteinExistence type="predicted"/>
<gene>
    <name evidence="2" type="ORF">M408DRAFT_328979</name>
</gene>
<name>A0A0C3BB63_SERVB</name>
<dbReference type="Proteomes" id="UP000054097">
    <property type="component" value="Unassembled WGS sequence"/>
</dbReference>
<keyword evidence="3" id="KW-1185">Reference proteome</keyword>
<dbReference type="HOGENOM" id="CLU_1982933_0_0_1"/>
<reference evidence="2 3" key="1">
    <citation type="submission" date="2014-04" db="EMBL/GenBank/DDBJ databases">
        <authorList>
            <consortium name="DOE Joint Genome Institute"/>
            <person name="Kuo A."/>
            <person name="Zuccaro A."/>
            <person name="Kohler A."/>
            <person name="Nagy L.G."/>
            <person name="Floudas D."/>
            <person name="Copeland A."/>
            <person name="Barry K.W."/>
            <person name="Cichocki N."/>
            <person name="Veneault-Fourrey C."/>
            <person name="LaButti K."/>
            <person name="Lindquist E.A."/>
            <person name="Lipzen A."/>
            <person name="Lundell T."/>
            <person name="Morin E."/>
            <person name="Murat C."/>
            <person name="Sun H."/>
            <person name="Tunlid A."/>
            <person name="Henrissat B."/>
            <person name="Grigoriev I.V."/>
            <person name="Hibbett D.S."/>
            <person name="Martin F."/>
            <person name="Nordberg H.P."/>
            <person name="Cantor M.N."/>
            <person name="Hua S.X."/>
        </authorList>
    </citation>
    <scope>NUCLEOTIDE SEQUENCE [LARGE SCALE GENOMIC DNA]</scope>
    <source>
        <strain evidence="2 3">MAFF 305830</strain>
    </source>
</reference>
<feature type="compositionally biased region" description="Basic and acidic residues" evidence="1">
    <location>
        <begin position="116"/>
        <end position="126"/>
    </location>
</feature>
<dbReference type="EMBL" id="KN824289">
    <property type="protein sequence ID" value="KIM29364.1"/>
    <property type="molecule type" value="Genomic_DNA"/>
</dbReference>
<dbReference type="AlphaFoldDB" id="A0A0C3BB63"/>
<sequence>MALVPTFSSLEQGAAAAATITTSEDLRVGRGNSGDVGPSLNPTASSLPPLSMPLQPFSGSGGVNISSILQAYSMLRDQVQHLAALQSTAGGVGGVGESHHGEGHSNYHGTPPGYIEGRDTNEETHL</sequence>
<accession>A0A0C3BB63</accession>
<evidence type="ECO:0000256" key="1">
    <source>
        <dbReference type="SAM" id="MobiDB-lite"/>
    </source>
</evidence>
<reference evidence="3" key="2">
    <citation type="submission" date="2015-01" db="EMBL/GenBank/DDBJ databases">
        <title>Evolutionary Origins and Diversification of the Mycorrhizal Mutualists.</title>
        <authorList>
            <consortium name="DOE Joint Genome Institute"/>
            <consortium name="Mycorrhizal Genomics Consortium"/>
            <person name="Kohler A."/>
            <person name="Kuo A."/>
            <person name="Nagy L.G."/>
            <person name="Floudas D."/>
            <person name="Copeland A."/>
            <person name="Barry K.W."/>
            <person name="Cichocki N."/>
            <person name="Veneault-Fourrey C."/>
            <person name="LaButti K."/>
            <person name="Lindquist E.A."/>
            <person name="Lipzen A."/>
            <person name="Lundell T."/>
            <person name="Morin E."/>
            <person name="Murat C."/>
            <person name="Riley R."/>
            <person name="Ohm R."/>
            <person name="Sun H."/>
            <person name="Tunlid A."/>
            <person name="Henrissat B."/>
            <person name="Grigoriev I.V."/>
            <person name="Hibbett D.S."/>
            <person name="Martin F."/>
        </authorList>
    </citation>
    <scope>NUCLEOTIDE SEQUENCE [LARGE SCALE GENOMIC DNA]</scope>
    <source>
        <strain evidence="3">MAFF 305830</strain>
    </source>
</reference>
<feature type="region of interest" description="Disordered" evidence="1">
    <location>
        <begin position="22"/>
        <end position="53"/>
    </location>
</feature>
<evidence type="ECO:0000313" key="3">
    <source>
        <dbReference type="Proteomes" id="UP000054097"/>
    </source>
</evidence>
<protein>
    <submittedName>
        <fullName evidence="2">Uncharacterized protein</fullName>
    </submittedName>
</protein>
<organism evidence="2 3">
    <name type="scientific">Serendipita vermifera MAFF 305830</name>
    <dbReference type="NCBI Taxonomy" id="933852"/>
    <lineage>
        <taxon>Eukaryota</taxon>
        <taxon>Fungi</taxon>
        <taxon>Dikarya</taxon>
        <taxon>Basidiomycota</taxon>
        <taxon>Agaricomycotina</taxon>
        <taxon>Agaricomycetes</taxon>
        <taxon>Sebacinales</taxon>
        <taxon>Serendipitaceae</taxon>
        <taxon>Serendipita</taxon>
    </lineage>
</organism>